<protein>
    <submittedName>
        <fullName evidence="7">MFS transporter</fullName>
    </submittedName>
</protein>
<dbReference type="Proteomes" id="UP000192775">
    <property type="component" value="Chromosome"/>
</dbReference>
<keyword evidence="6" id="KW-0472">Membrane</keyword>
<dbReference type="GO" id="GO:0005886">
    <property type="term" value="C:plasma membrane"/>
    <property type="evidence" value="ECO:0007669"/>
    <property type="project" value="UniProtKB-SubCell"/>
</dbReference>
<evidence type="ECO:0000313" key="7">
    <source>
        <dbReference type="EMBL" id="ARJ06838.1"/>
    </source>
</evidence>
<dbReference type="Gene3D" id="1.20.1720.10">
    <property type="entry name" value="Multidrug resistance protein D"/>
    <property type="match status" value="1"/>
</dbReference>
<dbReference type="EMBL" id="CP020715">
    <property type="protein sequence ID" value="ARJ06838.1"/>
    <property type="molecule type" value="Genomic_DNA"/>
</dbReference>
<evidence type="ECO:0000256" key="1">
    <source>
        <dbReference type="ARBA" id="ARBA00004651"/>
    </source>
</evidence>
<dbReference type="Gene3D" id="1.20.1250.20">
    <property type="entry name" value="MFS general substrate transporter like domains"/>
    <property type="match status" value="1"/>
</dbReference>
<gene>
    <name evidence="7" type="ORF">B5808_17625</name>
</gene>
<reference evidence="7 8" key="1">
    <citation type="submission" date="2017-04" db="EMBL/GenBank/DDBJ databases">
        <authorList>
            <person name="Afonso C.L."/>
            <person name="Miller P.J."/>
            <person name="Scott M.A."/>
            <person name="Spackman E."/>
            <person name="Goraichik I."/>
            <person name="Dimitrov K.M."/>
            <person name="Suarez D.L."/>
            <person name="Swayne D.E."/>
        </authorList>
    </citation>
    <scope>NUCLEOTIDE SEQUENCE [LARGE SCALE GENOMIC DNA]</scope>
    <source>
        <strain evidence="8">XA(T)</strain>
    </source>
</reference>
<dbReference type="InterPro" id="IPR011701">
    <property type="entry name" value="MFS"/>
</dbReference>
<dbReference type="KEGG" id="cphy:B5808_17625"/>
<dbReference type="SUPFAM" id="SSF103473">
    <property type="entry name" value="MFS general substrate transporter"/>
    <property type="match status" value="1"/>
</dbReference>
<dbReference type="AlphaFoldDB" id="A0A1X9LR84"/>
<dbReference type="STRING" id="1619308.B5808_17625"/>
<evidence type="ECO:0000313" key="8">
    <source>
        <dbReference type="Proteomes" id="UP000192775"/>
    </source>
</evidence>
<dbReference type="NCBIfam" id="TIGR00711">
    <property type="entry name" value="efflux_EmrB"/>
    <property type="match status" value="1"/>
</dbReference>
<organism evidence="7 8">
    <name type="scientific">Cnuibacter physcomitrellae</name>
    <dbReference type="NCBI Taxonomy" id="1619308"/>
    <lineage>
        <taxon>Bacteria</taxon>
        <taxon>Bacillati</taxon>
        <taxon>Actinomycetota</taxon>
        <taxon>Actinomycetes</taxon>
        <taxon>Micrococcales</taxon>
        <taxon>Microbacteriaceae</taxon>
        <taxon>Cnuibacter</taxon>
    </lineage>
</organism>
<name>A0A1X9LR84_9MICO</name>
<sequence>MNVKPAAADGSVARPAAQDSPRSTHRWFALGILALAEFLVVLDASIVNIALPEVGTQLGMDTVALAWVITAYVLPFGGLLLLGGRLADRYGHRRLFLLGVLGFVAASMLAGLSVSSGMLLAARALQGASAALLAPAALALVTQLFPSAADRTKALSLWGAVAGIGSAAGVLLGGVLTAAIGWQAVFFVNVPVGVVVLALIPALVTRDRASTPSRLDYPGAATITGALVAMVGALSAVEQVGFAHPITIGLGAAAIVLALAFVLIERRSSNPLVPLSVFRNRNLASGNLAMLLVGGAMVALFFALSVYMQAVLHYDALAAGLTQLPLAGALVIVAGVTPGIVRRIGLKATLMGSLFVLAGGLVWLAASPSDADFVVDILGPSILIGIGLGAAFVTATQLAVDDVDGGEAGLAGGLINTSQQIGGALGLAILASVATARTGALEATGAASADALTGGFSWLFLGAAGFALLGSIAALRARTTR</sequence>
<dbReference type="GO" id="GO:0022857">
    <property type="term" value="F:transmembrane transporter activity"/>
    <property type="evidence" value="ECO:0007669"/>
    <property type="project" value="InterPro"/>
</dbReference>
<dbReference type="InterPro" id="IPR036259">
    <property type="entry name" value="MFS_trans_sf"/>
</dbReference>
<dbReference type="Pfam" id="PF07690">
    <property type="entry name" value="MFS_1"/>
    <property type="match status" value="1"/>
</dbReference>
<accession>A0A1X9LR84</accession>
<dbReference type="InterPro" id="IPR020846">
    <property type="entry name" value="MFS_dom"/>
</dbReference>
<proteinExistence type="predicted"/>
<keyword evidence="8" id="KW-1185">Reference proteome</keyword>
<evidence type="ECO:0000256" key="2">
    <source>
        <dbReference type="ARBA" id="ARBA00022448"/>
    </source>
</evidence>
<dbReference type="PANTHER" id="PTHR42718:SF46">
    <property type="entry name" value="BLR6921 PROTEIN"/>
    <property type="match status" value="1"/>
</dbReference>
<dbReference type="PANTHER" id="PTHR42718">
    <property type="entry name" value="MAJOR FACILITATOR SUPERFAMILY MULTIDRUG TRANSPORTER MFSC"/>
    <property type="match status" value="1"/>
</dbReference>
<dbReference type="RefSeq" id="WP_085020976.1">
    <property type="nucleotide sequence ID" value="NZ_BMHD01000001.1"/>
</dbReference>
<keyword evidence="3" id="KW-1003">Cell membrane</keyword>
<keyword evidence="4" id="KW-0812">Transmembrane</keyword>
<evidence type="ECO:0000256" key="5">
    <source>
        <dbReference type="ARBA" id="ARBA00022989"/>
    </source>
</evidence>
<dbReference type="CDD" id="cd17321">
    <property type="entry name" value="MFS_MMR_MDR_like"/>
    <property type="match status" value="1"/>
</dbReference>
<keyword evidence="2" id="KW-0813">Transport</keyword>
<keyword evidence="5" id="KW-1133">Transmembrane helix</keyword>
<evidence type="ECO:0000256" key="4">
    <source>
        <dbReference type="ARBA" id="ARBA00022692"/>
    </source>
</evidence>
<dbReference type="InterPro" id="IPR004638">
    <property type="entry name" value="EmrB-like"/>
</dbReference>
<dbReference type="PROSITE" id="PS50850">
    <property type="entry name" value="MFS"/>
    <property type="match status" value="1"/>
</dbReference>
<evidence type="ECO:0000256" key="6">
    <source>
        <dbReference type="ARBA" id="ARBA00023136"/>
    </source>
</evidence>
<comment type="subcellular location">
    <subcellularLocation>
        <location evidence="1">Cell membrane</location>
        <topology evidence="1">Multi-pass membrane protein</topology>
    </subcellularLocation>
</comment>
<evidence type="ECO:0000256" key="3">
    <source>
        <dbReference type="ARBA" id="ARBA00022475"/>
    </source>
</evidence>